<organism evidence="1 2">
    <name type="scientific">Choristoneura fumiferana</name>
    <name type="common">Spruce budworm moth</name>
    <name type="synonym">Archips fumiferana</name>
    <dbReference type="NCBI Taxonomy" id="7141"/>
    <lineage>
        <taxon>Eukaryota</taxon>
        <taxon>Metazoa</taxon>
        <taxon>Ecdysozoa</taxon>
        <taxon>Arthropoda</taxon>
        <taxon>Hexapoda</taxon>
        <taxon>Insecta</taxon>
        <taxon>Pterygota</taxon>
        <taxon>Neoptera</taxon>
        <taxon>Endopterygota</taxon>
        <taxon>Lepidoptera</taxon>
        <taxon>Glossata</taxon>
        <taxon>Ditrysia</taxon>
        <taxon>Tortricoidea</taxon>
        <taxon>Tortricidae</taxon>
        <taxon>Tortricinae</taxon>
        <taxon>Choristoneura</taxon>
    </lineage>
</organism>
<gene>
    <name evidence="1" type="ORF">MSG28_009743</name>
</gene>
<reference evidence="1 2" key="1">
    <citation type="journal article" date="2022" name="Genome Biol. Evol.">
        <title>The Spruce Budworm Genome: Reconstructing the Evolutionary History of Antifreeze Proteins.</title>
        <authorList>
            <person name="Beliveau C."/>
            <person name="Gagne P."/>
            <person name="Picq S."/>
            <person name="Vernygora O."/>
            <person name="Keeling C.I."/>
            <person name="Pinkney K."/>
            <person name="Doucet D."/>
            <person name="Wen F."/>
            <person name="Johnston J.S."/>
            <person name="Maaroufi H."/>
            <person name="Boyle B."/>
            <person name="Laroche J."/>
            <person name="Dewar K."/>
            <person name="Juretic N."/>
            <person name="Blackburn G."/>
            <person name="Nisole A."/>
            <person name="Brunet B."/>
            <person name="Brandao M."/>
            <person name="Lumley L."/>
            <person name="Duan J."/>
            <person name="Quan G."/>
            <person name="Lucarotti C.J."/>
            <person name="Roe A.D."/>
            <person name="Sperling F.A.H."/>
            <person name="Levesque R.C."/>
            <person name="Cusson M."/>
        </authorList>
    </citation>
    <scope>NUCLEOTIDE SEQUENCE [LARGE SCALE GENOMIC DNA]</scope>
    <source>
        <strain evidence="1">Glfc:IPQL:Cfum</strain>
    </source>
</reference>
<name>A0ACC0JCF3_CHOFU</name>
<accession>A0ACC0JCF3</accession>
<evidence type="ECO:0000313" key="2">
    <source>
        <dbReference type="Proteomes" id="UP001064048"/>
    </source>
</evidence>
<dbReference type="Proteomes" id="UP001064048">
    <property type="component" value="Chromosome 16"/>
</dbReference>
<proteinExistence type="predicted"/>
<sequence>MASEVELNSGTSASVRLGRVQAAAVSQIHISPGINGILRCYRLRPYHPINLHQHALTMRLMNQINH</sequence>
<comment type="caution">
    <text evidence="1">The sequence shown here is derived from an EMBL/GenBank/DDBJ whole genome shotgun (WGS) entry which is preliminary data.</text>
</comment>
<protein>
    <submittedName>
        <fullName evidence="1">Uncharacterized protein</fullName>
    </submittedName>
</protein>
<keyword evidence="2" id="KW-1185">Reference proteome</keyword>
<dbReference type="EMBL" id="CM046116">
    <property type="protein sequence ID" value="KAI8421783.1"/>
    <property type="molecule type" value="Genomic_DNA"/>
</dbReference>
<evidence type="ECO:0000313" key="1">
    <source>
        <dbReference type="EMBL" id="KAI8421783.1"/>
    </source>
</evidence>